<evidence type="ECO:0000313" key="2">
    <source>
        <dbReference type="Proteomes" id="UP000683417"/>
    </source>
</evidence>
<dbReference type="AlphaFoldDB" id="A0A9W4CYV1"/>
<sequence length="31" mass="3568">MRVPSTKVSIRISECILYMSGPNVKLRYGRI</sequence>
<name>A0A9W4CYV1_BLUGR</name>
<protein>
    <submittedName>
        <fullName evidence="1">BgTH12-06582</fullName>
    </submittedName>
</protein>
<proteinExistence type="predicted"/>
<accession>A0A9W4CYV1</accession>
<dbReference type="EMBL" id="CAJHIT010000004">
    <property type="protein sequence ID" value="CAD6500877.1"/>
    <property type="molecule type" value="Genomic_DNA"/>
</dbReference>
<dbReference type="Proteomes" id="UP000683417">
    <property type="component" value="Unassembled WGS sequence"/>
</dbReference>
<comment type="caution">
    <text evidence="1">The sequence shown here is derived from an EMBL/GenBank/DDBJ whole genome shotgun (WGS) entry which is preliminary data.</text>
</comment>
<reference evidence="1" key="1">
    <citation type="submission" date="2020-10" db="EMBL/GenBank/DDBJ databases">
        <authorList>
            <person name="Muller C M."/>
        </authorList>
    </citation>
    <scope>NUCLEOTIDE SEQUENCE</scope>
    <source>
        <strain evidence="1">THUN-12</strain>
    </source>
</reference>
<gene>
    <name evidence="1" type="ORF">BGTH12_LOCUS2235</name>
</gene>
<organism evidence="1 2">
    <name type="scientific">Blumeria graminis f. sp. triticale</name>
    <dbReference type="NCBI Taxonomy" id="1689686"/>
    <lineage>
        <taxon>Eukaryota</taxon>
        <taxon>Fungi</taxon>
        <taxon>Dikarya</taxon>
        <taxon>Ascomycota</taxon>
        <taxon>Pezizomycotina</taxon>
        <taxon>Leotiomycetes</taxon>
        <taxon>Erysiphales</taxon>
        <taxon>Erysiphaceae</taxon>
        <taxon>Blumeria</taxon>
    </lineage>
</organism>
<evidence type="ECO:0000313" key="1">
    <source>
        <dbReference type="EMBL" id="CAD6500877.1"/>
    </source>
</evidence>